<dbReference type="Gene3D" id="1.10.1660.10">
    <property type="match status" value="1"/>
</dbReference>
<accession>A0A132N3V1</accession>
<dbReference type="PROSITE" id="PS50937">
    <property type="entry name" value="HTH_MERR_2"/>
    <property type="match status" value="1"/>
</dbReference>
<name>A0A132N3V1_9ACTN</name>
<comment type="caution">
    <text evidence="6">The sequence shown here is derived from an EMBL/GenBank/DDBJ whole genome shotgun (WGS) entry which is preliminary data.</text>
</comment>
<dbReference type="Proteomes" id="UP000070659">
    <property type="component" value="Unassembled WGS sequence"/>
</dbReference>
<evidence type="ECO:0000313" key="7">
    <source>
        <dbReference type="EMBL" id="KWX09530.1"/>
    </source>
</evidence>
<evidence type="ECO:0000256" key="3">
    <source>
        <dbReference type="ARBA" id="ARBA00023125"/>
    </source>
</evidence>
<dbReference type="PATRIC" id="fig|1469144.8.peg.4349"/>
<keyword evidence="2" id="KW-0805">Transcription regulation</keyword>
<evidence type="ECO:0000256" key="4">
    <source>
        <dbReference type="ARBA" id="ARBA00023163"/>
    </source>
</evidence>
<dbReference type="EMBL" id="JYIJ01000014">
    <property type="protein sequence ID" value="KWX04821.1"/>
    <property type="molecule type" value="Genomic_DNA"/>
</dbReference>
<evidence type="ECO:0000256" key="2">
    <source>
        <dbReference type="ARBA" id="ARBA00023015"/>
    </source>
</evidence>
<dbReference type="PANTHER" id="PTHR30204:SF69">
    <property type="entry name" value="MERR-FAMILY TRANSCRIPTIONAL REGULATOR"/>
    <property type="match status" value="1"/>
</dbReference>
<dbReference type="Proteomes" id="UP000070598">
    <property type="component" value="Unassembled WGS sequence"/>
</dbReference>
<keyword evidence="3" id="KW-0238">DNA-binding</keyword>
<proteinExistence type="predicted"/>
<dbReference type="GO" id="GO:0003700">
    <property type="term" value="F:DNA-binding transcription factor activity"/>
    <property type="evidence" value="ECO:0007669"/>
    <property type="project" value="InterPro"/>
</dbReference>
<dbReference type="InterPro" id="IPR009061">
    <property type="entry name" value="DNA-bd_dom_put_sf"/>
</dbReference>
<gene>
    <name evidence="6" type="ORF">TH66_06605</name>
    <name evidence="7" type="ORF">TR74_09020</name>
</gene>
<reference evidence="6 9" key="2">
    <citation type="submission" date="2015-02" db="EMBL/GenBank/DDBJ databases">
        <title>Physiological reanalysis, assessment of diazotrophy, and genome sequences of multiple isolates of Streptomyces thermoautotrophicus.</title>
        <authorList>
            <person name="MacKellar D.C."/>
            <person name="Lieber L."/>
            <person name="Norman J."/>
            <person name="Bolger A."/>
            <person name="Tobin C."/>
            <person name="Murray J.W."/>
            <person name="Prell J."/>
        </authorList>
    </citation>
    <scope>NUCLEOTIDE SEQUENCE [LARGE SCALE GENOMIC DNA]</scope>
    <source>
        <strain evidence="6 9">UBT1</strain>
    </source>
</reference>
<evidence type="ECO:0000313" key="8">
    <source>
        <dbReference type="Proteomes" id="UP000070598"/>
    </source>
</evidence>
<keyword evidence="1" id="KW-0678">Repressor</keyword>
<dbReference type="SMART" id="SM00422">
    <property type="entry name" value="HTH_MERR"/>
    <property type="match status" value="1"/>
</dbReference>
<dbReference type="AlphaFoldDB" id="A0A132N3V1"/>
<feature type="domain" description="HTH merR-type" evidence="5">
    <location>
        <begin position="4"/>
        <end position="73"/>
    </location>
</feature>
<evidence type="ECO:0000259" key="5">
    <source>
        <dbReference type="PROSITE" id="PS50937"/>
    </source>
</evidence>
<dbReference type="SUPFAM" id="SSF46955">
    <property type="entry name" value="Putative DNA-binding domain"/>
    <property type="match status" value="1"/>
</dbReference>
<dbReference type="PANTHER" id="PTHR30204">
    <property type="entry name" value="REDOX-CYCLING DRUG-SENSING TRANSCRIPTIONAL ACTIVATOR SOXR"/>
    <property type="match status" value="1"/>
</dbReference>
<dbReference type="GO" id="GO:0003677">
    <property type="term" value="F:DNA binding"/>
    <property type="evidence" value="ECO:0007669"/>
    <property type="project" value="UniProtKB-KW"/>
</dbReference>
<evidence type="ECO:0000313" key="9">
    <source>
        <dbReference type="Proteomes" id="UP000070659"/>
    </source>
</evidence>
<dbReference type="Pfam" id="PF13411">
    <property type="entry name" value="MerR_1"/>
    <property type="match status" value="1"/>
</dbReference>
<dbReference type="EMBL" id="JYIK01000789">
    <property type="protein sequence ID" value="KWX09530.1"/>
    <property type="molecule type" value="Genomic_DNA"/>
</dbReference>
<evidence type="ECO:0000313" key="6">
    <source>
        <dbReference type="EMBL" id="KWX04821.1"/>
    </source>
</evidence>
<protein>
    <recommendedName>
        <fullName evidence="5">HTH merR-type domain-containing protein</fullName>
    </recommendedName>
</protein>
<sequence>MGELLRIGEVAARAGVSTRTVDFYTSLGLLTPSGRTSGNFRLYEPDVVQRIHAIRRLEADGVALDDIARALRTPDADHLAQLLDQLSQDLHALRAALPSADPEVHGLLTAIATRIRSLVLTALQIATDLSPPV</sequence>
<reference evidence="8" key="1">
    <citation type="submission" date="2015-02" db="EMBL/GenBank/DDBJ databases">
        <title>Physiological reanalysis, assessment of diazotrophy, and genome sequences of multiple isolates of Streptomyces thermoautotrophicus.</title>
        <authorList>
            <person name="MacKellar D.C."/>
            <person name="Lieber L."/>
            <person name="Norman J."/>
            <person name="Bolger A."/>
            <person name="Tobin C."/>
            <person name="Murray J.W."/>
            <person name="Friesen M."/>
            <person name="Prell J."/>
        </authorList>
    </citation>
    <scope>NUCLEOTIDE SEQUENCE [LARGE SCALE GENOMIC DNA]</scope>
    <source>
        <strain evidence="8">UBT1</strain>
    </source>
</reference>
<dbReference type="PRINTS" id="PR00040">
    <property type="entry name" value="HTHMERR"/>
</dbReference>
<organism evidence="6 9">
    <name type="scientific">Carbonactinospora thermoautotrophica</name>
    <dbReference type="NCBI Taxonomy" id="1469144"/>
    <lineage>
        <taxon>Bacteria</taxon>
        <taxon>Bacillati</taxon>
        <taxon>Actinomycetota</taxon>
        <taxon>Actinomycetes</taxon>
        <taxon>Kitasatosporales</taxon>
        <taxon>Carbonactinosporaceae</taxon>
        <taxon>Carbonactinospora</taxon>
    </lineage>
</organism>
<keyword evidence="4" id="KW-0804">Transcription</keyword>
<dbReference type="InterPro" id="IPR047057">
    <property type="entry name" value="MerR_fam"/>
</dbReference>
<dbReference type="InterPro" id="IPR000551">
    <property type="entry name" value="MerR-type_HTH_dom"/>
</dbReference>
<dbReference type="RefSeq" id="WP_067069220.1">
    <property type="nucleotide sequence ID" value="NZ_CP171739.1"/>
</dbReference>
<evidence type="ECO:0000256" key="1">
    <source>
        <dbReference type="ARBA" id="ARBA00022491"/>
    </source>
</evidence>